<evidence type="ECO:0000313" key="1">
    <source>
        <dbReference type="EMBL" id="JAE17184.1"/>
    </source>
</evidence>
<reference evidence="1" key="1">
    <citation type="submission" date="2014-09" db="EMBL/GenBank/DDBJ databases">
        <authorList>
            <person name="Magalhaes I.L.F."/>
            <person name="Oliveira U."/>
            <person name="Santos F.R."/>
            <person name="Vidigal T.H.D.A."/>
            <person name="Brescovit A.D."/>
            <person name="Santos A.J."/>
        </authorList>
    </citation>
    <scope>NUCLEOTIDE SEQUENCE</scope>
    <source>
        <tissue evidence="1">Shoot tissue taken approximately 20 cm above the soil surface</tissue>
    </source>
</reference>
<organism evidence="1">
    <name type="scientific">Arundo donax</name>
    <name type="common">Giant reed</name>
    <name type="synonym">Donax arundinaceus</name>
    <dbReference type="NCBI Taxonomy" id="35708"/>
    <lineage>
        <taxon>Eukaryota</taxon>
        <taxon>Viridiplantae</taxon>
        <taxon>Streptophyta</taxon>
        <taxon>Embryophyta</taxon>
        <taxon>Tracheophyta</taxon>
        <taxon>Spermatophyta</taxon>
        <taxon>Magnoliopsida</taxon>
        <taxon>Liliopsida</taxon>
        <taxon>Poales</taxon>
        <taxon>Poaceae</taxon>
        <taxon>PACMAD clade</taxon>
        <taxon>Arundinoideae</taxon>
        <taxon>Arundineae</taxon>
        <taxon>Arundo</taxon>
    </lineage>
</organism>
<protein>
    <submittedName>
        <fullName evidence="1">Uncharacterized protein</fullName>
    </submittedName>
</protein>
<proteinExistence type="predicted"/>
<name>A0A0A9G151_ARUDO</name>
<dbReference type="AlphaFoldDB" id="A0A0A9G151"/>
<accession>A0A0A9G151</accession>
<sequence>MIPVSLKKEEKTLSTMCGWGFKQLLKLTHDDPKFVEILAERFG</sequence>
<reference evidence="1" key="2">
    <citation type="journal article" date="2015" name="Data Brief">
        <title>Shoot transcriptome of the giant reed, Arundo donax.</title>
        <authorList>
            <person name="Barrero R.A."/>
            <person name="Guerrero F.D."/>
            <person name="Moolhuijzen P."/>
            <person name="Goolsby J.A."/>
            <person name="Tidwell J."/>
            <person name="Bellgard S.E."/>
            <person name="Bellgard M.I."/>
        </authorList>
    </citation>
    <scope>NUCLEOTIDE SEQUENCE</scope>
    <source>
        <tissue evidence="1">Shoot tissue taken approximately 20 cm above the soil surface</tissue>
    </source>
</reference>
<dbReference type="EMBL" id="GBRH01180712">
    <property type="protein sequence ID" value="JAE17184.1"/>
    <property type="molecule type" value="Transcribed_RNA"/>
</dbReference>